<dbReference type="EMBL" id="KN837279">
    <property type="protein sequence ID" value="KIJ29643.1"/>
    <property type="molecule type" value="Genomic_DNA"/>
</dbReference>
<dbReference type="Proteomes" id="UP000054279">
    <property type="component" value="Unassembled WGS sequence"/>
</dbReference>
<dbReference type="AlphaFoldDB" id="A0A0C9TJ57"/>
<reference evidence="1 2" key="1">
    <citation type="submission" date="2014-06" db="EMBL/GenBank/DDBJ databases">
        <title>Evolutionary Origins and Diversification of the Mycorrhizal Mutualists.</title>
        <authorList>
            <consortium name="DOE Joint Genome Institute"/>
            <consortium name="Mycorrhizal Genomics Consortium"/>
            <person name="Kohler A."/>
            <person name="Kuo A."/>
            <person name="Nagy L.G."/>
            <person name="Floudas D."/>
            <person name="Copeland A."/>
            <person name="Barry K.W."/>
            <person name="Cichocki N."/>
            <person name="Veneault-Fourrey C."/>
            <person name="LaButti K."/>
            <person name="Lindquist E.A."/>
            <person name="Lipzen A."/>
            <person name="Lundell T."/>
            <person name="Morin E."/>
            <person name="Murat C."/>
            <person name="Riley R."/>
            <person name="Ohm R."/>
            <person name="Sun H."/>
            <person name="Tunlid A."/>
            <person name="Henrissat B."/>
            <person name="Grigoriev I.V."/>
            <person name="Hibbett D.S."/>
            <person name="Martin F."/>
        </authorList>
    </citation>
    <scope>NUCLEOTIDE SEQUENCE [LARGE SCALE GENOMIC DNA]</scope>
    <source>
        <strain evidence="1 2">SS14</strain>
    </source>
</reference>
<keyword evidence="2" id="KW-1185">Reference proteome</keyword>
<name>A0A0C9TJ57_SPHS4</name>
<sequence length="164" mass="18994">MLTMIQDDKEEDPALLALMAWATRKMSVRALMGIQLQTISALQAIEEDEGTSRPRPVISGRKIDLEYLVDMTIEECEWAFRFTQHELQRVVDMLEISDPFRTQDGHRFTAIEAFALLCARFRMPEDQFSLSTNYARSQTAISQDFNELSCWNDKTWGHVNIMLL</sequence>
<evidence type="ECO:0000313" key="2">
    <source>
        <dbReference type="Proteomes" id="UP000054279"/>
    </source>
</evidence>
<gene>
    <name evidence="1" type="ORF">M422DRAFT_268986</name>
</gene>
<accession>A0A0C9TJ57</accession>
<evidence type="ECO:0000313" key="1">
    <source>
        <dbReference type="EMBL" id="KIJ29643.1"/>
    </source>
</evidence>
<organism evidence="1 2">
    <name type="scientific">Sphaerobolus stellatus (strain SS14)</name>
    <dbReference type="NCBI Taxonomy" id="990650"/>
    <lineage>
        <taxon>Eukaryota</taxon>
        <taxon>Fungi</taxon>
        <taxon>Dikarya</taxon>
        <taxon>Basidiomycota</taxon>
        <taxon>Agaricomycotina</taxon>
        <taxon>Agaricomycetes</taxon>
        <taxon>Phallomycetidae</taxon>
        <taxon>Geastrales</taxon>
        <taxon>Sphaerobolaceae</taxon>
        <taxon>Sphaerobolus</taxon>
    </lineage>
</organism>
<dbReference type="HOGENOM" id="CLU_1620118_0_0_1"/>
<proteinExistence type="predicted"/>
<protein>
    <submittedName>
        <fullName evidence="1">Uncharacterized protein</fullName>
    </submittedName>
</protein>